<feature type="compositionally biased region" description="Low complexity" evidence="1">
    <location>
        <begin position="1"/>
        <end position="17"/>
    </location>
</feature>
<evidence type="ECO:0000256" key="1">
    <source>
        <dbReference type="SAM" id="MobiDB-lite"/>
    </source>
</evidence>
<proteinExistence type="predicted"/>
<dbReference type="InterPro" id="IPR004158">
    <property type="entry name" value="DUF247_pln"/>
</dbReference>
<evidence type="ECO:0000313" key="2">
    <source>
        <dbReference type="EMBL" id="GAA0147569.1"/>
    </source>
</evidence>
<dbReference type="AlphaFoldDB" id="A0AAV3P7B3"/>
<accession>A0AAV3P7B3</accession>
<comment type="caution">
    <text evidence="2">The sequence shown here is derived from an EMBL/GenBank/DDBJ whole genome shotgun (WGS) entry which is preliminary data.</text>
</comment>
<protein>
    <submittedName>
        <fullName evidence="2">Uncharacterized protein</fullName>
    </submittedName>
</protein>
<sequence length="110" mass="12696">MQWRDLNLQQQRSNQSSEPISSRKSTHDAITRDIMMLEIPLFILNEITKQGSLEGGKMLCSSLMGFFQVISPFKTMEESDETATMECAHLLDVLYHLVVPKFKEKTSWNK</sequence>
<dbReference type="Proteomes" id="UP001454036">
    <property type="component" value="Unassembled WGS sequence"/>
</dbReference>
<organism evidence="2 3">
    <name type="scientific">Lithospermum erythrorhizon</name>
    <name type="common">Purple gromwell</name>
    <name type="synonym">Lithospermum officinale var. erythrorhizon</name>
    <dbReference type="NCBI Taxonomy" id="34254"/>
    <lineage>
        <taxon>Eukaryota</taxon>
        <taxon>Viridiplantae</taxon>
        <taxon>Streptophyta</taxon>
        <taxon>Embryophyta</taxon>
        <taxon>Tracheophyta</taxon>
        <taxon>Spermatophyta</taxon>
        <taxon>Magnoliopsida</taxon>
        <taxon>eudicotyledons</taxon>
        <taxon>Gunneridae</taxon>
        <taxon>Pentapetalae</taxon>
        <taxon>asterids</taxon>
        <taxon>lamiids</taxon>
        <taxon>Boraginales</taxon>
        <taxon>Boraginaceae</taxon>
        <taxon>Boraginoideae</taxon>
        <taxon>Lithospermeae</taxon>
        <taxon>Lithospermum</taxon>
    </lineage>
</organism>
<dbReference type="Pfam" id="PF03140">
    <property type="entry name" value="DUF247"/>
    <property type="match status" value="1"/>
</dbReference>
<gene>
    <name evidence="2" type="ORF">LIER_07234</name>
</gene>
<dbReference type="EMBL" id="BAABME010001099">
    <property type="protein sequence ID" value="GAA0147569.1"/>
    <property type="molecule type" value="Genomic_DNA"/>
</dbReference>
<evidence type="ECO:0000313" key="3">
    <source>
        <dbReference type="Proteomes" id="UP001454036"/>
    </source>
</evidence>
<feature type="region of interest" description="Disordered" evidence="1">
    <location>
        <begin position="1"/>
        <end position="27"/>
    </location>
</feature>
<keyword evidence="3" id="KW-1185">Reference proteome</keyword>
<reference evidence="2 3" key="1">
    <citation type="submission" date="2024-01" db="EMBL/GenBank/DDBJ databases">
        <title>The complete chloroplast genome sequence of Lithospermum erythrorhizon: insights into the phylogenetic relationship among Boraginaceae species and the maternal lineages of purple gromwells.</title>
        <authorList>
            <person name="Okada T."/>
            <person name="Watanabe K."/>
        </authorList>
    </citation>
    <scope>NUCLEOTIDE SEQUENCE [LARGE SCALE GENOMIC DNA]</scope>
</reference>
<name>A0AAV3P7B3_LITER</name>